<dbReference type="EMBL" id="REGN01008867">
    <property type="protein sequence ID" value="RNA02468.1"/>
    <property type="molecule type" value="Genomic_DNA"/>
</dbReference>
<organism evidence="3 4">
    <name type="scientific">Brachionus plicatilis</name>
    <name type="common">Marine rotifer</name>
    <name type="synonym">Brachionus muelleri</name>
    <dbReference type="NCBI Taxonomy" id="10195"/>
    <lineage>
        <taxon>Eukaryota</taxon>
        <taxon>Metazoa</taxon>
        <taxon>Spiralia</taxon>
        <taxon>Gnathifera</taxon>
        <taxon>Rotifera</taxon>
        <taxon>Eurotatoria</taxon>
        <taxon>Monogononta</taxon>
        <taxon>Pseudotrocha</taxon>
        <taxon>Ploima</taxon>
        <taxon>Brachionidae</taxon>
        <taxon>Brachionus</taxon>
    </lineage>
</organism>
<dbReference type="AlphaFoldDB" id="A0A3M7PUX2"/>
<dbReference type="STRING" id="10195.A0A3M7PUX2"/>
<dbReference type="Gene3D" id="3.30.497.10">
    <property type="entry name" value="Antithrombin, subunit I, domain 2"/>
    <property type="match status" value="1"/>
</dbReference>
<dbReference type="PANTHER" id="PTHR11461:SF372">
    <property type="entry name" value="ACCESSORY GLAND PROTEIN ACP76A-RELATED"/>
    <property type="match status" value="1"/>
</dbReference>
<reference evidence="3 4" key="1">
    <citation type="journal article" date="2018" name="Sci. Rep.">
        <title>Genomic signatures of local adaptation to the degree of environmental predictability in rotifers.</title>
        <authorList>
            <person name="Franch-Gras L."/>
            <person name="Hahn C."/>
            <person name="Garcia-Roger E.M."/>
            <person name="Carmona M.J."/>
            <person name="Serra M."/>
            <person name="Gomez A."/>
        </authorList>
    </citation>
    <scope>NUCLEOTIDE SEQUENCE [LARGE SCALE GENOMIC DNA]</scope>
    <source>
        <strain evidence="3">HYR1</strain>
    </source>
</reference>
<dbReference type="Gene3D" id="2.30.39.10">
    <property type="entry name" value="Alpha-1-antitrypsin, domain 1"/>
    <property type="match status" value="1"/>
</dbReference>
<evidence type="ECO:0000313" key="4">
    <source>
        <dbReference type="Proteomes" id="UP000276133"/>
    </source>
</evidence>
<dbReference type="InterPro" id="IPR042185">
    <property type="entry name" value="Serpin_sf_2"/>
</dbReference>
<dbReference type="OrthoDB" id="671595at2759"/>
<protein>
    <submittedName>
        <fullName evidence="3">Serpin I2</fullName>
    </submittedName>
</protein>
<dbReference type="CDD" id="cd00172">
    <property type="entry name" value="serpin"/>
    <property type="match status" value="1"/>
</dbReference>
<evidence type="ECO:0000256" key="1">
    <source>
        <dbReference type="RuleBase" id="RU000411"/>
    </source>
</evidence>
<evidence type="ECO:0000259" key="2">
    <source>
        <dbReference type="SMART" id="SM00093"/>
    </source>
</evidence>
<dbReference type="InterPro" id="IPR023795">
    <property type="entry name" value="Serpin_CS"/>
</dbReference>
<dbReference type="InterPro" id="IPR023796">
    <property type="entry name" value="Serpin_dom"/>
</dbReference>
<dbReference type="Pfam" id="PF00079">
    <property type="entry name" value="Serpin"/>
    <property type="match status" value="1"/>
</dbReference>
<dbReference type="InterPro" id="IPR042178">
    <property type="entry name" value="Serpin_sf_1"/>
</dbReference>
<comment type="caution">
    <text evidence="3">The sequence shown here is derived from an EMBL/GenBank/DDBJ whole genome shotgun (WGS) entry which is preliminary data.</text>
</comment>
<dbReference type="SMART" id="SM00093">
    <property type="entry name" value="SERPIN"/>
    <property type="match status" value="1"/>
</dbReference>
<dbReference type="GO" id="GO:0005615">
    <property type="term" value="C:extracellular space"/>
    <property type="evidence" value="ECO:0007669"/>
    <property type="project" value="InterPro"/>
</dbReference>
<proteinExistence type="inferred from homology"/>
<comment type="similarity">
    <text evidence="1">Belongs to the serpin family.</text>
</comment>
<keyword evidence="4" id="KW-1185">Reference proteome</keyword>
<dbReference type="Proteomes" id="UP000276133">
    <property type="component" value="Unassembled WGS sequence"/>
</dbReference>
<dbReference type="InterPro" id="IPR000215">
    <property type="entry name" value="Serpin_fam"/>
</dbReference>
<feature type="domain" description="Serpin" evidence="2">
    <location>
        <begin position="12"/>
        <end position="380"/>
    </location>
</feature>
<dbReference type="InterPro" id="IPR036186">
    <property type="entry name" value="Serpin_sf"/>
</dbReference>
<sequence length="380" mass="43515">MNSHVSYNTFTQKIYNQVSIENDQNLVISPISLFMSLLICYAGSKGKSYNQLGKLLDISRQLDHQTFSYNHNFLSYTQQFSAQNLKLSLANRVYLQNGFKIEQNFLHTVNSMFTGSLQQLDFTNSQKSAKAINDWVASRTNNKIKQAINPDSLNAATRLVLVNAIYFKANWALLFDEETTFKEDFFVSDGSKVKVPMMRIYDEYFKHLFKPANIDASTIEIPFSDRNFAMTIILPDQRFSLSHVERQLNAANVQKIISLNMIKEPMNIFIPKFSISSDLDLKKIVEKLGAESLFGRFANFSGISSKNGLLISDIVHKTSFEMDENGAEASGSTAINFGLYSEREFVHYQRINFVCNRPFMFVIHEKTYNNVLFIGKFVRP</sequence>
<accession>A0A3M7PUX2</accession>
<name>A0A3M7PUX2_BRAPC</name>
<dbReference type="GO" id="GO:0004867">
    <property type="term" value="F:serine-type endopeptidase inhibitor activity"/>
    <property type="evidence" value="ECO:0007669"/>
    <property type="project" value="InterPro"/>
</dbReference>
<gene>
    <name evidence="3" type="ORF">BpHYR1_009205</name>
</gene>
<evidence type="ECO:0000313" key="3">
    <source>
        <dbReference type="EMBL" id="RNA02468.1"/>
    </source>
</evidence>
<dbReference type="PANTHER" id="PTHR11461">
    <property type="entry name" value="SERINE PROTEASE INHIBITOR, SERPIN"/>
    <property type="match status" value="1"/>
</dbReference>
<dbReference type="PROSITE" id="PS00284">
    <property type="entry name" value="SERPIN"/>
    <property type="match status" value="1"/>
</dbReference>
<dbReference type="SUPFAM" id="SSF56574">
    <property type="entry name" value="Serpins"/>
    <property type="match status" value="1"/>
</dbReference>